<gene>
    <name evidence="1" type="ordered locus">SL003B_0319</name>
</gene>
<organism evidence="1 2">
    <name type="scientific">Polymorphum gilvum (strain LMG 25793 / CGMCC 1.9160 / SL003B-26A1)</name>
    <dbReference type="NCBI Taxonomy" id="991905"/>
    <lineage>
        <taxon>Bacteria</taxon>
        <taxon>Pseudomonadati</taxon>
        <taxon>Pseudomonadota</taxon>
        <taxon>Alphaproteobacteria</taxon>
        <taxon>Rhodobacterales</taxon>
        <taxon>Paracoccaceae</taxon>
        <taxon>Polymorphum</taxon>
    </lineage>
</organism>
<dbReference type="KEGG" id="pgv:SL003B_0319"/>
<dbReference type="OrthoDB" id="1347353at2"/>
<dbReference type="HOGENOM" id="CLU_1026049_0_0_5"/>
<keyword evidence="2" id="KW-1185">Reference proteome</keyword>
<dbReference type="STRING" id="991905.SL003B_0319"/>
<sequence length="273" mass="31325">MPDISWGQLFVAALGGGFTVKVLDIAYQEFRHRKARTLSTEELVDQHLGPLLKSADELVGKLRSLAEVDFKPVHRVVPDEKCLGNHEFASLLYLFGRFWARVELIRHKGLSVSMGKDKRGAQLQNFLDCLESRRVRIVDRILQRAVGEVIVRNDETLTFVEFVRTFETDTASRQWIMPLAKFLSRTEHTTERQRLLQYGAVLHALIDTLDSKHLITRERPASPNKLSSRSWADLNYRVFGVYLKFVENKQKYIGPPKKAARKRGRQAVGTLEP</sequence>
<name>F2J1A9_POLGS</name>
<dbReference type="Proteomes" id="UP000008130">
    <property type="component" value="Chromosome"/>
</dbReference>
<accession>F2J1A9</accession>
<dbReference type="EMBL" id="CP002568">
    <property type="protein sequence ID" value="ADZ68754.1"/>
    <property type="molecule type" value="Genomic_DNA"/>
</dbReference>
<evidence type="ECO:0000313" key="2">
    <source>
        <dbReference type="Proteomes" id="UP000008130"/>
    </source>
</evidence>
<dbReference type="AlphaFoldDB" id="F2J1A9"/>
<protein>
    <submittedName>
        <fullName evidence="1">Uncharacterized protein</fullName>
    </submittedName>
</protein>
<reference evidence="1 2" key="1">
    <citation type="journal article" date="2011" name="J. Bacteriol.">
        <title>Complete genome sequence of Polymorphum gilvum SL003B-26A1T, a crude oil-degrading bacterium from oil-polluted saline soil.</title>
        <authorList>
            <person name="Li S.G."/>
            <person name="Tang Y.Q."/>
            <person name="Nie Y."/>
            <person name="Cai M."/>
            <person name="Wu X.L."/>
        </authorList>
    </citation>
    <scope>NUCLEOTIDE SEQUENCE [LARGE SCALE GENOMIC DNA]</scope>
    <source>
        <strain evidence="2">LMG 25793 / CGMCC 1.9160 / SL003B-26A1</strain>
    </source>
</reference>
<dbReference type="eggNOG" id="ENOG5033TM6">
    <property type="taxonomic scope" value="Bacteria"/>
</dbReference>
<proteinExistence type="predicted"/>
<evidence type="ECO:0000313" key="1">
    <source>
        <dbReference type="EMBL" id="ADZ68754.1"/>
    </source>
</evidence>
<dbReference type="RefSeq" id="WP_013651078.1">
    <property type="nucleotide sequence ID" value="NC_015259.1"/>
</dbReference>